<dbReference type="InterPro" id="IPR002912">
    <property type="entry name" value="ACT_dom"/>
</dbReference>
<comment type="caution">
    <text evidence="21">The sequence shown here is derived from an EMBL/GenBank/DDBJ whole genome shotgun (WGS) entry which is preliminary data.</text>
</comment>
<dbReference type="NCBIfam" id="TIGR01805">
    <property type="entry name" value="CM_mono_grmpos"/>
    <property type="match status" value="1"/>
</dbReference>
<comment type="pathway">
    <text evidence="4">Amino-acid biosynthesis; L-phenylalanine biosynthesis; phenylpyruvate from prephenate: step 1/1.</text>
</comment>
<evidence type="ECO:0000256" key="12">
    <source>
        <dbReference type="ARBA" id="ARBA00023235"/>
    </source>
</evidence>
<reference evidence="21 22" key="1">
    <citation type="submission" date="2018-08" db="EMBL/GenBank/DDBJ databases">
        <title>Draft genome sequence of Psychrilyobacter sp. strain SD5 isolated from Black Sea water.</title>
        <authorList>
            <person name="Yadav S."/>
            <person name="Villanueva L."/>
            <person name="Damste J.S.S."/>
        </authorList>
    </citation>
    <scope>NUCLEOTIDE SEQUENCE [LARGE SCALE GENOMIC DNA]</scope>
    <source>
        <strain evidence="21 22">SD5</strain>
    </source>
</reference>
<feature type="domain" description="ACT" evidence="20">
    <location>
        <begin position="280"/>
        <end position="356"/>
    </location>
</feature>
<keyword evidence="11" id="KW-0584">Phenylalanine biosynthesis</keyword>
<dbReference type="RefSeq" id="WP_114641184.1">
    <property type="nucleotide sequence ID" value="NZ_JAACIO010000002.1"/>
</dbReference>
<evidence type="ECO:0000259" key="18">
    <source>
        <dbReference type="PROSITE" id="PS51168"/>
    </source>
</evidence>
<dbReference type="GO" id="GO:0004106">
    <property type="term" value="F:chorismate mutase activity"/>
    <property type="evidence" value="ECO:0007669"/>
    <property type="project" value="UniProtKB-EC"/>
</dbReference>
<dbReference type="InterPro" id="IPR045865">
    <property type="entry name" value="ACT-like_dom_sf"/>
</dbReference>
<evidence type="ECO:0000256" key="13">
    <source>
        <dbReference type="ARBA" id="ARBA00023239"/>
    </source>
</evidence>
<evidence type="ECO:0000259" key="19">
    <source>
        <dbReference type="PROSITE" id="PS51171"/>
    </source>
</evidence>
<dbReference type="PANTHER" id="PTHR21022:SF19">
    <property type="entry name" value="PREPHENATE DEHYDRATASE-RELATED"/>
    <property type="match status" value="1"/>
</dbReference>
<organism evidence="21 22">
    <name type="scientific">Psychrilyobacter piezotolerans</name>
    <dbReference type="NCBI Taxonomy" id="2293438"/>
    <lineage>
        <taxon>Bacteria</taxon>
        <taxon>Fusobacteriati</taxon>
        <taxon>Fusobacteriota</taxon>
        <taxon>Fusobacteriia</taxon>
        <taxon>Fusobacteriales</taxon>
        <taxon>Fusobacteriaceae</taxon>
        <taxon>Psychrilyobacter</taxon>
    </lineage>
</organism>
<dbReference type="EMBL" id="QUAJ01000002">
    <property type="protein sequence ID" value="REI42953.1"/>
    <property type="molecule type" value="Genomic_DNA"/>
</dbReference>
<evidence type="ECO:0000256" key="4">
    <source>
        <dbReference type="ARBA" id="ARBA00004741"/>
    </source>
</evidence>
<keyword evidence="10" id="KW-0057">Aromatic amino acid biosynthesis</keyword>
<dbReference type="PIRSF" id="PIRSF001500">
    <property type="entry name" value="Chor_mut_pdt_Ppr"/>
    <property type="match status" value="1"/>
</dbReference>
<evidence type="ECO:0000256" key="15">
    <source>
        <dbReference type="ARBA" id="ARBA00031175"/>
    </source>
</evidence>
<keyword evidence="8" id="KW-0963">Cytoplasm</keyword>
<dbReference type="SUPFAM" id="SSF48600">
    <property type="entry name" value="Chorismate mutase II"/>
    <property type="match status" value="1"/>
</dbReference>
<dbReference type="PROSITE" id="PS51671">
    <property type="entry name" value="ACT"/>
    <property type="match status" value="1"/>
</dbReference>
<evidence type="ECO:0000313" key="22">
    <source>
        <dbReference type="Proteomes" id="UP000263486"/>
    </source>
</evidence>
<keyword evidence="9" id="KW-0028">Amino-acid biosynthesis</keyword>
<keyword evidence="22" id="KW-1185">Reference proteome</keyword>
<evidence type="ECO:0000256" key="11">
    <source>
        <dbReference type="ARBA" id="ARBA00023222"/>
    </source>
</evidence>
<evidence type="ECO:0000256" key="9">
    <source>
        <dbReference type="ARBA" id="ARBA00022605"/>
    </source>
</evidence>
<comment type="pathway">
    <text evidence="5">Metabolic intermediate biosynthesis; prephenate biosynthesis; prephenate from chorismate: step 1/1.</text>
</comment>
<dbReference type="Pfam" id="PF00800">
    <property type="entry name" value="PDT"/>
    <property type="match status" value="1"/>
</dbReference>
<sequence>MNKLDQLRSEINKIDEEMAKLFVKRMNVVEKIAKYKQSTGMEVLDTAREKVVIEENSRRVSDEKLKKYYVEFLEGNMEISRSYQKAILGLDKVVGYQGIPGSFSYLALKTKYKDELLNSYHNFEDVFIALKNKEIEVGVLPIENSYTGDITDNFDLIKKYNAYIIDIIELKIDHNLLGIKGSKLSDIKEIYSHIQGFKQSQTFLKGRGYKEIPYYNTAISAKYVSEMKDITKGAIGSAETARIYNLDILAKNINTHEENTTKFMVIGNKLIVNKNHNRIMVAFSTYNKSGDLSSVLGKFSRYGINMLSIKSRPLKDSPWEYVFFVELEGNYNTLKPSIEEIEKKSKYFEVIGSYEK</sequence>
<keyword evidence="13" id="KW-0456">Lyase</keyword>
<dbReference type="Gene3D" id="3.30.70.260">
    <property type="match status" value="1"/>
</dbReference>
<dbReference type="PROSITE" id="PS51168">
    <property type="entry name" value="CHORISMATE_MUT_2"/>
    <property type="match status" value="1"/>
</dbReference>
<dbReference type="InterPro" id="IPR036263">
    <property type="entry name" value="Chorismate_II_sf"/>
</dbReference>
<evidence type="ECO:0000256" key="6">
    <source>
        <dbReference type="ARBA" id="ARBA00013147"/>
    </source>
</evidence>
<dbReference type="SUPFAM" id="SSF53850">
    <property type="entry name" value="Periplasmic binding protein-like II"/>
    <property type="match status" value="1"/>
</dbReference>
<dbReference type="Proteomes" id="UP000263486">
    <property type="component" value="Unassembled WGS sequence"/>
</dbReference>
<dbReference type="InterPro" id="IPR002701">
    <property type="entry name" value="CM_II_prokaryot"/>
</dbReference>
<dbReference type="SUPFAM" id="SSF55021">
    <property type="entry name" value="ACT-like"/>
    <property type="match status" value="1"/>
</dbReference>
<dbReference type="CDD" id="cd13631">
    <property type="entry name" value="PBP2_Ct-PDT_like"/>
    <property type="match status" value="1"/>
</dbReference>
<name>A0ABX9KKE0_9FUSO</name>
<gene>
    <name evidence="21" type="ORF">DYH56_02060</name>
</gene>
<keyword evidence="14" id="KW-0511">Multifunctional enzyme</keyword>
<dbReference type="CDD" id="cd04905">
    <property type="entry name" value="ACT_CM-PDT"/>
    <property type="match status" value="1"/>
</dbReference>
<dbReference type="Gene3D" id="1.20.59.10">
    <property type="entry name" value="Chorismate mutase"/>
    <property type="match status" value="1"/>
</dbReference>
<evidence type="ECO:0000256" key="8">
    <source>
        <dbReference type="ARBA" id="ARBA00022490"/>
    </source>
</evidence>
<feature type="domain" description="Prephenate dehydratase" evidence="19">
    <location>
        <begin position="93"/>
        <end position="268"/>
    </location>
</feature>
<protein>
    <recommendedName>
        <fullName evidence="7">Bifunctional chorismate mutase/prephenate dehydratase</fullName>
        <ecNumber evidence="6">4.2.1.51</ecNumber>
    </recommendedName>
    <alternativeName>
        <fullName evidence="16">Chorismate mutase-prephenate dehydratase</fullName>
    </alternativeName>
    <alternativeName>
        <fullName evidence="15">p-protein</fullName>
    </alternativeName>
</protein>
<evidence type="ECO:0000256" key="10">
    <source>
        <dbReference type="ARBA" id="ARBA00023141"/>
    </source>
</evidence>
<feature type="domain" description="Chorismate mutase" evidence="18">
    <location>
        <begin position="1"/>
        <end position="84"/>
    </location>
</feature>
<accession>A0ABX9KKE0</accession>
<comment type="catalytic activity">
    <reaction evidence="1">
        <text>chorismate = prephenate</text>
        <dbReference type="Rhea" id="RHEA:13897"/>
        <dbReference type="ChEBI" id="CHEBI:29748"/>
        <dbReference type="ChEBI" id="CHEBI:29934"/>
        <dbReference type="EC" id="5.4.99.5"/>
    </reaction>
</comment>
<dbReference type="InterPro" id="IPR036979">
    <property type="entry name" value="CM_dom_sf"/>
</dbReference>
<comment type="catalytic activity">
    <reaction evidence="17">
        <text>prephenate + H(+) = 3-phenylpyruvate + CO2 + H2O</text>
        <dbReference type="Rhea" id="RHEA:21648"/>
        <dbReference type="ChEBI" id="CHEBI:15377"/>
        <dbReference type="ChEBI" id="CHEBI:15378"/>
        <dbReference type="ChEBI" id="CHEBI:16526"/>
        <dbReference type="ChEBI" id="CHEBI:18005"/>
        <dbReference type="ChEBI" id="CHEBI:29934"/>
        <dbReference type="EC" id="4.2.1.51"/>
    </reaction>
</comment>
<evidence type="ECO:0000256" key="3">
    <source>
        <dbReference type="ARBA" id="ARBA00004496"/>
    </source>
</evidence>
<dbReference type="Pfam" id="PF01817">
    <property type="entry name" value="CM_2"/>
    <property type="match status" value="1"/>
</dbReference>
<evidence type="ECO:0000256" key="1">
    <source>
        <dbReference type="ARBA" id="ARBA00000824"/>
    </source>
</evidence>
<dbReference type="PANTHER" id="PTHR21022">
    <property type="entry name" value="PREPHENATE DEHYDRATASE P PROTEIN"/>
    <property type="match status" value="1"/>
</dbReference>
<proteinExistence type="predicted"/>
<dbReference type="InterPro" id="IPR011279">
    <property type="entry name" value="Chorismate_mutase_GmP"/>
</dbReference>
<dbReference type="Gene3D" id="3.40.190.10">
    <property type="entry name" value="Periplasmic binding protein-like II"/>
    <property type="match status" value="2"/>
</dbReference>
<comment type="function">
    <text evidence="2">Catalyzes the Claisen rearrangement of chorismate to prephenate and the decarboxylation/dehydration of prephenate to phenylpyruvate.</text>
</comment>
<dbReference type="PROSITE" id="PS51171">
    <property type="entry name" value="PREPHENATE_DEHYDR_3"/>
    <property type="match status" value="1"/>
</dbReference>
<evidence type="ECO:0000256" key="7">
    <source>
        <dbReference type="ARBA" id="ARBA00014401"/>
    </source>
</evidence>
<evidence type="ECO:0000313" key="21">
    <source>
        <dbReference type="EMBL" id="REI42953.1"/>
    </source>
</evidence>
<evidence type="ECO:0000256" key="2">
    <source>
        <dbReference type="ARBA" id="ARBA00002364"/>
    </source>
</evidence>
<comment type="subcellular location">
    <subcellularLocation>
        <location evidence="3">Cytoplasm</location>
    </subcellularLocation>
</comment>
<evidence type="ECO:0000256" key="17">
    <source>
        <dbReference type="ARBA" id="ARBA00047848"/>
    </source>
</evidence>
<keyword evidence="12 21" id="KW-0413">Isomerase</keyword>
<evidence type="ECO:0000256" key="14">
    <source>
        <dbReference type="ARBA" id="ARBA00023268"/>
    </source>
</evidence>
<dbReference type="InterPro" id="IPR001086">
    <property type="entry name" value="Preph_deHydtase"/>
</dbReference>
<evidence type="ECO:0000259" key="20">
    <source>
        <dbReference type="PROSITE" id="PS51671"/>
    </source>
</evidence>
<evidence type="ECO:0000256" key="5">
    <source>
        <dbReference type="ARBA" id="ARBA00004817"/>
    </source>
</evidence>
<evidence type="ECO:0000256" key="16">
    <source>
        <dbReference type="ARBA" id="ARBA00031520"/>
    </source>
</evidence>
<dbReference type="EC" id="4.2.1.51" evidence="6"/>
<dbReference type="InterPro" id="IPR008242">
    <property type="entry name" value="Chor_mutase/pphenate_deHydtase"/>
</dbReference>
<dbReference type="SMART" id="SM00830">
    <property type="entry name" value="CM_2"/>
    <property type="match status" value="1"/>
</dbReference>